<dbReference type="GO" id="GO:0008234">
    <property type="term" value="F:cysteine-type peptidase activity"/>
    <property type="evidence" value="ECO:0007669"/>
    <property type="project" value="UniProtKB-KW"/>
</dbReference>
<dbReference type="EMBL" id="MQUQ01000007">
    <property type="protein sequence ID" value="OLZ51720.1"/>
    <property type="molecule type" value="Genomic_DNA"/>
</dbReference>
<feature type="domain" description="NlpC/P60" evidence="5">
    <location>
        <begin position="213"/>
        <end position="356"/>
    </location>
</feature>
<dbReference type="GO" id="GO:0006508">
    <property type="term" value="P:proteolysis"/>
    <property type="evidence" value="ECO:0007669"/>
    <property type="project" value="UniProtKB-KW"/>
</dbReference>
<comment type="caution">
    <text evidence="6">The sequence shown here is derived from an EMBL/GenBank/DDBJ whole genome shotgun (WGS) entry which is preliminary data.</text>
</comment>
<proteinExistence type="inferred from homology"/>
<evidence type="ECO:0000256" key="1">
    <source>
        <dbReference type="ARBA" id="ARBA00007074"/>
    </source>
</evidence>
<reference evidence="6 7" key="1">
    <citation type="submission" date="2016-01" db="EMBL/GenBank/DDBJ databases">
        <title>Amycolatopsis coloradensis genome sequencing and assembly.</title>
        <authorList>
            <person name="Mayilraj S."/>
        </authorList>
    </citation>
    <scope>NUCLEOTIDE SEQUENCE [LARGE SCALE GENOMIC DNA]</scope>
    <source>
        <strain evidence="6 7">DSM 44225</strain>
    </source>
</reference>
<dbReference type="RefSeq" id="WP_076161415.1">
    <property type="nucleotide sequence ID" value="NZ_JBEZVB010000122.1"/>
</dbReference>
<evidence type="ECO:0000256" key="3">
    <source>
        <dbReference type="ARBA" id="ARBA00022801"/>
    </source>
</evidence>
<evidence type="ECO:0000313" key="6">
    <source>
        <dbReference type="EMBL" id="OLZ51720.1"/>
    </source>
</evidence>
<keyword evidence="2" id="KW-0645">Protease</keyword>
<evidence type="ECO:0000256" key="4">
    <source>
        <dbReference type="ARBA" id="ARBA00022807"/>
    </source>
</evidence>
<keyword evidence="4" id="KW-0788">Thiol protease</keyword>
<dbReference type="InterPro" id="IPR051794">
    <property type="entry name" value="PG_Endopeptidase_C40"/>
</dbReference>
<dbReference type="PANTHER" id="PTHR47359:SF3">
    <property type="entry name" value="NLP_P60 DOMAIN-CONTAINING PROTEIN-RELATED"/>
    <property type="match status" value="1"/>
</dbReference>
<keyword evidence="7" id="KW-1185">Reference proteome</keyword>
<dbReference type="CDD" id="cd13399">
    <property type="entry name" value="Slt35-like"/>
    <property type="match status" value="1"/>
</dbReference>
<dbReference type="STRING" id="76021.BS329_15770"/>
<dbReference type="Gene3D" id="3.90.1720.10">
    <property type="entry name" value="endopeptidase domain like (from Nostoc punctiforme)"/>
    <property type="match status" value="1"/>
</dbReference>
<evidence type="ECO:0000256" key="2">
    <source>
        <dbReference type="ARBA" id="ARBA00022670"/>
    </source>
</evidence>
<name>A0A1R0KUE5_9PSEU</name>
<dbReference type="InterPro" id="IPR000064">
    <property type="entry name" value="NLP_P60_dom"/>
</dbReference>
<dbReference type="OrthoDB" id="9815778at2"/>
<protein>
    <recommendedName>
        <fullName evidence="5">NlpC/P60 domain-containing protein</fullName>
    </recommendedName>
</protein>
<evidence type="ECO:0000313" key="7">
    <source>
        <dbReference type="Proteomes" id="UP000187486"/>
    </source>
</evidence>
<dbReference type="Gene3D" id="1.10.530.10">
    <property type="match status" value="1"/>
</dbReference>
<evidence type="ECO:0000259" key="5">
    <source>
        <dbReference type="PROSITE" id="PS51935"/>
    </source>
</evidence>
<dbReference type="PROSITE" id="PS51935">
    <property type="entry name" value="NLPC_P60"/>
    <property type="match status" value="1"/>
</dbReference>
<dbReference type="SUPFAM" id="SSF53955">
    <property type="entry name" value="Lysozyme-like"/>
    <property type="match status" value="1"/>
</dbReference>
<sequence>MSKKATIVIAAACAPLLVLVLTVLLVFGGAGANNTQINKASGGISLDFSAESVPQWAQGPITAAASTCPEITAPILAAQIEAESQWNPNAHNASGADGLAQFMPATWAQWGLDGDGDGRADPRNPADAIKSQAGYMCYLADFVKGQPGLSGGVTDLALASYNAGPGNVKRYRGIPPFTETINYVAKINKLATTKYGTPKPGGGTGGGAGPAVAGAAGPVIEAARSQIGLPYAWGGGSLNGPSGGSAPDVGVVGFDCSSLARYAYYQGTNGKVTLPRTSREQYKATQGRAVPVDQLQPGDLLFWGKTPGSIHHVALYIGDGKMIEAPESGKKLRETQARTSGGDYLGATRVLESAVL</sequence>
<dbReference type="InterPro" id="IPR038765">
    <property type="entry name" value="Papain-like_cys_pep_sf"/>
</dbReference>
<dbReference type="Proteomes" id="UP000187486">
    <property type="component" value="Unassembled WGS sequence"/>
</dbReference>
<dbReference type="SUPFAM" id="SSF54001">
    <property type="entry name" value="Cysteine proteinases"/>
    <property type="match status" value="1"/>
</dbReference>
<comment type="similarity">
    <text evidence="1">Belongs to the peptidase C40 family.</text>
</comment>
<dbReference type="AlphaFoldDB" id="A0A1R0KUE5"/>
<dbReference type="PANTHER" id="PTHR47359">
    <property type="entry name" value="PEPTIDOGLYCAN DL-ENDOPEPTIDASE CWLO"/>
    <property type="match status" value="1"/>
</dbReference>
<dbReference type="Pfam" id="PF00877">
    <property type="entry name" value="NLPC_P60"/>
    <property type="match status" value="1"/>
</dbReference>
<dbReference type="InterPro" id="IPR023346">
    <property type="entry name" value="Lysozyme-like_dom_sf"/>
</dbReference>
<keyword evidence="3" id="KW-0378">Hydrolase</keyword>
<gene>
    <name evidence="6" type="ORF">BS329_15770</name>
</gene>
<accession>A0A1R0KUE5</accession>
<organism evidence="6 7">
    <name type="scientific">Amycolatopsis coloradensis</name>
    <dbReference type="NCBI Taxonomy" id="76021"/>
    <lineage>
        <taxon>Bacteria</taxon>
        <taxon>Bacillati</taxon>
        <taxon>Actinomycetota</taxon>
        <taxon>Actinomycetes</taxon>
        <taxon>Pseudonocardiales</taxon>
        <taxon>Pseudonocardiaceae</taxon>
        <taxon>Amycolatopsis</taxon>
    </lineage>
</organism>
<dbReference type="Pfam" id="PF01464">
    <property type="entry name" value="SLT"/>
    <property type="match status" value="1"/>
</dbReference>
<dbReference type="InterPro" id="IPR008258">
    <property type="entry name" value="Transglycosylase_SLT_dom_1"/>
</dbReference>